<proteinExistence type="predicted"/>
<dbReference type="InterPro" id="IPR041796">
    <property type="entry name" value="Mre11_N"/>
</dbReference>
<evidence type="ECO:0000256" key="1">
    <source>
        <dbReference type="ARBA" id="ARBA00022722"/>
    </source>
</evidence>
<dbReference type="Pfam" id="PF00149">
    <property type="entry name" value="Metallophos"/>
    <property type="match status" value="1"/>
</dbReference>
<dbReference type="EMBL" id="CP019964">
    <property type="protein sequence ID" value="ASI14288.1"/>
    <property type="molecule type" value="Genomic_DNA"/>
</dbReference>
<evidence type="ECO:0000313" key="6">
    <source>
        <dbReference type="EMBL" id="ASI14288.1"/>
    </source>
</evidence>
<accession>A0A218NP86</accession>
<dbReference type="InterPro" id="IPR050535">
    <property type="entry name" value="DNA_Repair-Maintenance_Comp"/>
</dbReference>
<gene>
    <name evidence="6" type="ORF">Mia14_1022</name>
</gene>
<evidence type="ECO:0000256" key="4">
    <source>
        <dbReference type="SAM" id="MobiDB-lite"/>
    </source>
</evidence>
<evidence type="ECO:0000256" key="3">
    <source>
        <dbReference type="ARBA" id="ARBA00022839"/>
    </source>
</evidence>
<dbReference type="SUPFAM" id="SSF56300">
    <property type="entry name" value="Metallo-dependent phosphatases"/>
    <property type="match status" value="1"/>
</dbReference>
<dbReference type="GeneID" id="33314557"/>
<name>A0A218NP86_9ARCH</name>
<evidence type="ECO:0000259" key="5">
    <source>
        <dbReference type="Pfam" id="PF00149"/>
    </source>
</evidence>
<dbReference type="AlphaFoldDB" id="A0A218NP86"/>
<evidence type="ECO:0000313" key="7">
    <source>
        <dbReference type="Proteomes" id="UP000197679"/>
    </source>
</evidence>
<dbReference type="GO" id="GO:0004527">
    <property type="term" value="F:exonuclease activity"/>
    <property type="evidence" value="ECO:0007669"/>
    <property type="project" value="UniProtKB-KW"/>
</dbReference>
<dbReference type="RefSeq" id="WP_088820581.1">
    <property type="nucleotide sequence ID" value="NZ_CP019964.1"/>
</dbReference>
<feature type="compositionally biased region" description="Basic and acidic residues" evidence="4">
    <location>
        <begin position="432"/>
        <end position="443"/>
    </location>
</feature>
<keyword evidence="1" id="KW-0540">Nuclease</keyword>
<dbReference type="KEGG" id="marh:Mia14_1022"/>
<feature type="domain" description="Calcineurin-like phosphoesterase" evidence="5">
    <location>
        <begin position="1"/>
        <end position="201"/>
    </location>
</feature>
<dbReference type="Proteomes" id="UP000197679">
    <property type="component" value="Chromosome"/>
</dbReference>
<sequence length="443" mass="49786">MKIGIVSDMHLGYSRFEEDAFRQAKFALSEAASMSDVIIMPGDIFDFRFPKPNIIAQAIKILRPLMEREWPAKIDSFSGANPIYTTLPILAIPGTHERTAVGKENPLNLLSLAGIVADISEGTAVISKGDEKVAVYGLGGISDDKVKERLKELDPKPTKGMFNIFVMHQSVYDFMPFSTDFLKLDDLPEGFDLYIDGHIHNKIESKVYGKPFLIPGSTVLTQLKESEQDSKGFLLYDTELDSYQFINIPSRPFMIKTLKFSKSNSDYVYKKCDETINSMLNAYLGRPNLPTEGKIPKPMKPIVRLVLEGTIEAGTSISSLNLRSLVGKYSDSAHLEIDSKLSSENLEEELSLIRKSQSDNNMSIKDLGMEMLKKNSEALDIKDLDVTELFEILDEEFPPNKKQELSEKVMELFTNKKPEAQAEPNNTYPDMAPEKGKDQKKLF</sequence>
<dbReference type="InterPro" id="IPR004843">
    <property type="entry name" value="Calcineurin-like_PHP"/>
</dbReference>
<dbReference type="OrthoDB" id="11638at2157"/>
<organism evidence="6 7">
    <name type="scientific">Candidatus Mancarchaeum acidiphilum</name>
    <dbReference type="NCBI Taxonomy" id="1920749"/>
    <lineage>
        <taxon>Archaea</taxon>
        <taxon>Candidatus Micrarchaeota</taxon>
        <taxon>Candidatus Mancarchaeum</taxon>
    </lineage>
</organism>
<reference evidence="6 7" key="1">
    <citation type="journal article" date="2017" name="Nat. Commun.">
        <title>'ARMAN' archaea depend on association with euryarchaeal host in culture and in situ.</title>
        <authorList>
            <person name="Golyshina O."/>
            <person name="Toshchakov S."/>
            <person name="Makarova K."/>
            <person name="Gavrilov S."/>
            <person name="Korzhenkov A."/>
            <person name="La Cono V."/>
            <person name="Arcadi E."/>
            <person name="Nechitaylo T."/>
            <person name="Ferrer M."/>
            <person name="Kublanov I."/>
            <person name="Wolf Y."/>
            <person name="Yakimov M."/>
            <person name="Golyshin P."/>
            <person name="Slesarev A."/>
            <person name="Kozyavkin S."/>
        </authorList>
    </citation>
    <scope>NUCLEOTIDE SEQUENCE [LARGE SCALE GENOMIC DNA]</scope>
    <source>
        <strain evidence="6 7">Mia14</strain>
    </source>
</reference>
<evidence type="ECO:0000256" key="2">
    <source>
        <dbReference type="ARBA" id="ARBA00022801"/>
    </source>
</evidence>
<dbReference type="PANTHER" id="PTHR30337">
    <property type="entry name" value="COMPONENT OF ATP-DEPENDENT DSDNA EXONUCLEASE"/>
    <property type="match status" value="1"/>
</dbReference>
<dbReference type="PANTHER" id="PTHR30337:SF0">
    <property type="entry name" value="NUCLEASE SBCCD SUBUNIT D"/>
    <property type="match status" value="1"/>
</dbReference>
<dbReference type="InterPro" id="IPR029052">
    <property type="entry name" value="Metallo-depent_PP-like"/>
</dbReference>
<protein>
    <submittedName>
        <fullName evidence="6">DNA repair exonuclease</fullName>
    </submittedName>
</protein>
<dbReference type="CDD" id="cd00840">
    <property type="entry name" value="MPP_Mre11_N"/>
    <property type="match status" value="1"/>
</dbReference>
<dbReference type="Gene3D" id="3.60.21.10">
    <property type="match status" value="1"/>
</dbReference>
<keyword evidence="3 6" id="KW-0269">Exonuclease</keyword>
<keyword evidence="2" id="KW-0378">Hydrolase</keyword>
<feature type="region of interest" description="Disordered" evidence="4">
    <location>
        <begin position="415"/>
        <end position="443"/>
    </location>
</feature>
<keyword evidence="7" id="KW-1185">Reference proteome</keyword>